<dbReference type="EMBL" id="VSRR010103739">
    <property type="protein sequence ID" value="MPC95843.1"/>
    <property type="molecule type" value="Genomic_DNA"/>
</dbReference>
<accession>A0A5B7JN30</accession>
<proteinExistence type="predicted"/>
<dbReference type="AlphaFoldDB" id="A0A5B7JN30"/>
<name>A0A5B7JN30_PORTR</name>
<reference evidence="2 3" key="1">
    <citation type="submission" date="2019-05" db="EMBL/GenBank/DDBJ databases">
        <title>Another draft genome of Portunus trituberculatus and its Hox gene families provides insights of decapod evolution.</title>
        <authorList>
            <person name="Jeong J.-H."/>
            <person name="Song I."/>
            <person name="Kim S."/>
            <person name="Choi T."/>
            <person name="Kim D."/>
            <person name="Ryu S."/>
            <person name="Kim W."/>
        </authorList>
    </citation>
    <scope>NUCLEOTIDE SEQUENCE [LARGE SCALE GENOMIC DNA]</scope>
    <source>
        <tissue evidence="2">Muscle</tissue>
    </source>
</reference>
<gene>
    <name evidence="2" type="ORF">E2C01_091072</name>
</gene>
<evidence type="ECO:0000313" key="3">
    <source>
        <dbReference type="Proteomes" id="UP000324222"/>
    </source>
</evidence>
<sequence>MDPTIRRHLFPFFMLNFPTLVTCFRHYEKNLIAVKKRKLQLKFLQDCVQEKVIPKSFLPFFRWKTTPFPELSRVTVLQHIAQLKREIDKIYLILRRNLRYLRSNLHGNLLDCALESTRNKCNFEVNSTRERLNRVLQDLCKASEWNNCGLSGSVLNLSSHVLSEIKKNKCYNWVYPSL</sequence>
<feature type="chain" id="PRO_5023112860" evidence="1">
    <location>
        <begin position="24"/>
        <end position="178"/>
    </location>
</feature>
<evidence type="ECO:0000313" key="2">
    <source>
        <dbReference type="EMBL" id="MPC95843.1"/>
    </source>
</evidence>
<keyword evidence="3" id="KW-1185">Reference proteome</keyword>
<dbReference type="Proteomes" id="UP000324222">
    <property type="component" value="Unassembled WGS sequence"/>
</dbReference>
<feature type="signal peptide" evidence="1">
    <location>
        <begin position="1"/>
        <end position="23"/>
    </location>
</feature>
<keyword evidence="1" id="KW-0732">Signal</keyword>
<organism evidence="2 3">
    <name type="scientific">Portunus trituberculatus</name>
    <name type="common">Swimming crab</name>
    <name type="synonym">Neptunus trituberculatus</name>
    <dbReference type="NCBI Taxonomy" id="210409"/>
    <lineage>
        <taxon>Eukaryota</taxon>
        <taxon>Metazoa</taxon>
        <taxon>Ecdysozoa</taxon>
        <taxon>Arthropoda</taxon>
        <taxon>Crustacea</taxon>
        <taxon>Multicrustacea</taxon>
        <taxon>Malacostraca</taxon>
        <taxon>Eumalacostraca</taxon>
        <taxon>Eucarida</taxon>
        <taxon>Decapoda</taxon>
        <taxon>Pleocyemata</taxon>
        <taxon>Brachyura</taxon>
        <taxon>Eubrachyura</taxon>
        <taxon>Portunoidea</taxon>
        <taxon>Portunidae</taxon>
        <taxon>Portuninae</taxon>
        <taxon>Portunus</taxon>
    </lineage>
</organism>
<comment type="caution">
    <text evidence="2">The sequence shown here is derived from an EMBL/GenBank/DDBJ whole genome shotgun (WGS) entry which is preliminary data.</text>
</comment>
<protein>
    <submittedName>
        <fullName evidence="2">Uncharacterized protein</fullName>
    </submittedName>
</protein>
<evidence type="ECO:0000256" key="1">
    <source>
        <dbReference type="SAM" id="SignalP"/>
    </source>
</evidence>